<evidence type="ECO:0000256" key="6">
    <source>
        <dbReference type="ARBA" id="ARBA00023242"/>
    </source>
</evidence>
<keyword evidence="3" id="KW-0507">mRNA processing</keyword>
<keyword evidence="4" id="KW-0747">Spliceosome</keyword>
<dbReference type="PANTHER" id="PTHR36562">
    <property type="entry name" value="SERINE/ARGININE REPETITIVE MATRIX 2"/>
    <property type="match status" value="1"/>
</dbReference>
<evidence type="ECO:0000313" key="8">
    <source>
        <dbReference type="EMBL" id="KAF6166187.1"/>
    </source>
</evidence>
<dbReference type="Pfam" id="PF08312">
    <property type="entry name" value="cwf21"/>
    <property type="match status" value="1"/>
</dbReference>
<dbReference type="EMBL" id="JACGCM010000811">
    <property type="protein sequence ID" value="KAF6166187.1"/>
    <property type="molecule type" value="Genomic_DNA"/>
</dbReference>
<protein>
    <recommendedName>
        <fullName evidence="7">CWF21 domain-containing protein</fullName>
    </recommendedName>
</protein>
<comment type="similarity">
    <text evidence="2">Belongs to the CWC21 family.</text>
</comment>
<evidence type="ECO:0000313" key="9">
    <source>
        <dbReference type="Proteomes" id="UP000541444"/>
    </source>
</evidence>
<dbReference type="AlphaFoldDB" id="A0A7J7NG98"/>
<evidence type="ECO:0000259" key="7">
    <source>
        <dbReference type="Pfam" id="PF08312"/>
    </source>
</evidence>
<name>A0A7J7NG98_9MAGN</name>
<dbReference type="PANTHER" id="PTHR36562:SF5">
    <property type="entry name" value="SERINE_ARGININE REPETITIVE MATRIX 2"/>
    <property type="match status" value="1"/>
</dbReference>
<keyword evidence="5" id="KW-0508">mRNA splicing</keyword>
<dbReference type="Proteomes" id="UP000541444">
    <property type="component" value="Unassembled WGS sequence"/>
</dbReference>
<evidence type="ECO:0000256" key="4">
    <source>
        <dbReference type="ARBA" id="ARBA00022728"/>
    </source>
</evidence>
<dbReference type="InterPro" id="IPR051372">
    <property type="entry name" value="CWC21"/>
</dbReference>
<dbReference type="InterPro" id="IPR013170">
    <property type="entry name" value="mRNA_splic_Cwf21_dom"/>
</dbReference>
<gene>
    <name evidence="8" type="ORF">GIB67_023897</name>
</gene>
<keyword evidence="9" id="KW-1185">Reference proteome</keyword>
<comment type="caution">
    <text evidence="8">The sequence shown here is derived from an EMBL/GenBank/DDBJ whole genome shotgun (WGS) entry which is preliminary data.</text>
</comment>
<dbReference type="GO" id="GO:0005681">
    <property type="term" value="C:spliceosomal complex"/>
    <property type="evidence" value="ECO:0007669"/>
    <property type="project" value="UniProtKB-KW"/>
</dbReference>
<evidence type="ECO:0000256" key="5">
    <source>
        <dbReference type="ARBA" id="ARBA00023187"/>
    </source>
</evidence>
<dbReference type="OrthoDB" id="10267305at2759"/>
<accession>A0A7J7NG98</accession>
<evidence type="ECO:0000256" key="1">
    <source>
        <dbReference type="ARBA" id="ARBA00004123"/>
    </source>
</evidence>
<proteinExistence type="inferred from homology"/>
<organism evidence="8 9">
    <name type="scientific">Kingdonia uniflora</name>
    <dbReference type="NCBI Taxonomy" id="39325"/>
    <lineage>
        <taxon>Eukaryota</taxon>
        <taxon>Viridiplantae</taxon>
        <taxon>Streptophyta</taxon>
        <taxon>Embryophyta</taxon>
        <taxon>Tracheophyta</taxon>
        <taxon>Spermatophyta</taxon>
        <taxon>Magnoliopsida</taxon>
        <taxon>Ranunculales</taxon>
        <taxon>Circaeasteraceae</taxon>
        <taxon>Kingdonia</taxon>
    </lineage>
</organism>
<reference evidence="8 9" key="1">
    <citation type="journal article" date="2020" name="IScience">
        <title>Genome Sequencing of the Endangered Kingdonia uniflora (Circaeasteraceae, Ranunculales) Reveals Potential Mechanisms of Evolutionary Specialization.</title>
        <authorList>
            <person name="Sun Y."/>
            <person name="Deng T."/>
            <person name="Zhang A."/>
            <person name="Moore M.J."/>
            <person name="Landis J.B."/>
            <person name="Lin N."/>
            <person name="Zhang H."/>
            <person name="Zhang X."/>
            <person name="Huang J."/>
            <person name="Zhang X."/>
            <person name="Sun H."/>
            <person name="Wang H."/>
        </authorList>
    </citation>
    <scope>NUCLEOTIDE SEQUENCE [LARGE SCALE GENOMIC DNA]</scope>
    <source>
        <strain evidence="8">TB1705</strain>
        <tissue evidence="8">Leaf</tissue>
    </source>
</reference>
<dbReference type="CDD" id="cd21373">
    <property type="entry name" value="cwf21_SRRM2-like"/>
    <property type="match status" value="1"/>
</dbReference>
<feature type="domain" description="CWF21" evidence="7">
    <location>
        <begin position="9"/>
        <end position="48"/>
    </location>
</feature>
<comment type="subcellular location">
    <subcellularLocation>
        <location evidence="1">Nucleus</location>
    </subcellularLocation>
</comment>
<evidence type="ECO:0000256" key="2">
    <source>
        <dbReference type="ARBA" id="ARBA00005954"/>
    </source>
</evidence>
<sequence>MKKANKDILEHDRKRQIQLKFLLLQDNHADQGYTDNEISLKLDEARCTFQAVDAPLVFDYNKYVYYATSLYYYYLHDSSFHGIIISNPQLLNSDM</sequence>
<dbReference type="GO" id="GO:0008380">
    <property type="term" value="P:RNA splicing"/>
    <property type="evidence" value="ECO:0007669"/>
    <property type="project" value="UniProtKB-KW"/>
</dbReference>
<evidence type="ECO:0000256" key="3">
    <source>
        <dbReference type="ARBA" id="ARBA00022664"/>
    </source>
</evidence>
<dbReference type="GO" id="GO:0006397">
    <property type="term" value="P:mRNA processing"/>
    <property type="evidence" value="ECO:0007669"/>
    <property type="project" value="UniProtKB-KW"/>
</dbReference>
<keyword evidence="6" id="KW-0539">Nucleus</keyword>